<name>A0ABR2X3L0_9FUNG</name>
<accession>A0ABR2X3L0</accession>
<comment type="caution">
    <text evidence="1">The sequence shown here is derived from an EMBL/GenBank/DDBJ whole genome shotgun (WGS) entry which is preliminary data.</text>
</comment>
<evidence type="ECO:0000313" key="1">
    <source>
        <dbReference type="EMBL" id="KAK9768362.1"/>
    </source>
</evidence>
<dbReference type="Proteomes" id="UP001479436">
    <property type="component" value="Unassembled WGS sequence"/>
</dbReference>
<keyword evidence="2" id="KW-1185">Reference proteome</keyword>
<dbReference type="EMBL" id="JASJQH010000022">
    <property type="protein sequence ID" value="KAK9768362.1"/>
    <property type="molecule type" value="Genomic_DNA"/>
</dbReference>
<organism evidence="1 2">
    <name type="scientific">Basidiobolus ranarum</name>
    <dbReference type="NCBI Taxonomy" id="34480"/>
    <lineage>
        <taxon>Eukaryota</taxon>
        <taxon>Fungi</taxon>
        <taxon>Fungi incertae sedis</taxon>
        <taxon>Zoopagomycota</taxon>
        <taxon>Entomophthoromycotina</taxon>
        <taxon>Basidiobolomycetes</taxon>
        <taxon>Basidiobolales</taxon>
        <taxon>Basidiobolaceae</taxon>
        <taxon>Basidiobolus</taxon>
    </lineage>
</organism>
<reference evidence="1 2" key="1">
    <citation type="submission" date="2023-04" db="EMBL/GenBank/DDBJ databases">
        <title>Genome of Basidiobolus ranarum AG-B5.</title>
        <authorList>
            <person name="Stajich J.E."/>
            <person name="Carter-House D."/>
            <person name="Gryganskyi A."/>
        </authorList>
    </citation>
    <scope>NUCLEOTIDE SEQUENCE [LARGE SCALE GENOMIC DNA]</scope>
    <source>
        <strain evidence="1 2">AG-B5</strain>
    </source>
</reference>
<protein>
    <submittedName>
        <fullName evidence="1">Uncharacterized protein</fullName>
    </submittedName>
</protein>
<sequence length="115" mass="13095">MPGCKQISVHKASNNQVEAWVPVYTTLEHKGISEALAHATINTAHFETLSSSLKRMVSHSKLEKLSTVDEKSFHRSEYISFPRYEVLKLDSEHTESESTKKSDVMSYLLEYFSSL</sequence>
<gene>
    <name evidence="1" type="ORF">K7432_001089</name>
</gene>
<proteinExistence type="predicted"/>
<evidence type="ECO:0000313" key="2">
    <source>
        <dbReference type="Proteomes" id="UP001479436"/>
    </source>
</evidence>